<dbReference type="GO" id="GO:0003676">
    <property type="term" value="F:nucleic acid binding"/>
    <property type="evidence" value="ECO:0007669"/>
    <property type="project" value="InterPro"/>
</dbReference>
<keyword evidence="3" id="KW-1185">Reference proteome</keyword>
<evidence type="ECO:0000313" key="3">
    <source>
        <dbReference type="Proteomes" id="UP000596660"/>
    </source>
</evidence>
<reference evidence="2" key="2">
    <citation type="submission" date="2021-03" db="UniProtKB">
        <authorList>
            <consortium name="EnsemblPlants"/>
        </authorList>
    </citation>
    <scope>IDENTIFICATION</scope>
</reference>
<dbReference type="EnsemblPlants" id="AUR62018232-RA">
    <property type="protein sequence ID" value="AUR62018232-RA:cds"/>
    <property type="gene ID" value="AUR62018232"/>
</dbReference>
<dbReference type="GO" id="GO:0004523">
    <property type="term" value="F:RNA-DNA hybrid ribonuclease activity"/>
    <property type="evidence" value="ECO:0007669"/>
    <property type="project" value="InterPro"/>
</dbReference>
<dbReference type="PANTHER" id="PTHR47723">
    <property type="entry name" value="OS05G0353850 PROTEIN"/>
    <property type="match status" value="1"/>
</dbReference>
<protein>
    <recommendedName>
        <fullName evidence="1">RNase H type-1 domain-containing protein</fullName>
    </recommendedName>
</protein>
<dbReference type="InterPro" id="IPR053151">
    <property type="entry name" value="RNase_H-like"/>
</dbReference>
<name>A0A803LSN8_CHEQI</name>
<dbReference type="PANTHER" id="PTHR47723:SF20">
    <property type="entry name" value="RNASE H TYPE-1 DOMAIN-CONTAINING PROTEIN"/>
    <property type="match status" value="1"/>
</dbReference>
<accession>A0A803LSN8</accession>
<evidence type="ECO:0000259" key="1">
    <source>
        <dbReference type="Pfam" id="PF13456"/>
    </source>
</evidence>
<evidence type="ECO:0000313" key="2">
    <source>
        <dbReference type="EnsemblPlants" id="AUR62018232-RA:cds"/>
    </source>
</evidence>
<dbReference type="Gramene" id="AUR62018232-RA">
    <property type="protein sequence ID" value="AUR62018232-RA:cds"/>
    <property type="gene ID" value="AUR62018232"/>
</dbReference>
<dbReference type="Pfam" id="PF13456">
    <property type="entry name" value="RVT_3"/>
    <property type="match status" value="1"/>
</dbReference>
<organism evidence="2 3">
    <name type="scientific">Chenopodium quinoa</name>
    <name type="common">Quinoa</name>
    <dbReference type="NCBI Taxonomy" id="63459"/>
    <lineage>
        <taxon>Eukaryota</taxon>
        <taxon>Viridiplantae</taxon>
        <taxon>Streptophyta</taxon>
        <taxon>Embryophyta</taxon>
        <taxon>Tracheophyta</taxon>
        <taxon>Spermatophyta</taxon>
        <taxon>Magnoliopsida</taxon>
        <taxon>eudicotyledons</taxon>
        <taxon>Gunneridae</taxon>
        <taxon>Pentapetalae</taxon>
        <taxon>Caryophyllales</taxon>
        <taxon>Chenopodiaceae</taxon>
        <taxon>Chenopodioideae</taxon>
        <taxon>Atripliceae</taxon>
        <taxon>Chenopodium</taxon>
    </lineage>
</organism>
<dbReference type="AlphaFoldDB" id="A0A803LSN8"/>
<sequence>MATSEASPDASDIAMEDLAAALMDGSMDIHAMVIDSTAAQATLPNTTKLPPPTPVIPTPTMSFREVVKDDHAPIPDSSKAVSSKAVSFPKDTLTKLRSPWKLNLMGKCLGILVRPSFITQRVRAMWRPKVTRLLGFDDFQFIEPNGSRGGIWLMFNAGVELILYQSPLINYFHALFKIKPNNSEVLLTGIHASSTPLERHKLWTELHNSLPPDDTPWLVLGDLHEVVVDQPSSGTSPSPKVWSPPQRGYFKLNTDGSWVSLGVAEAGENPSYYMDHELANIINDVAALLKREWNVTILHVKRNANVLAHGLAEMGRREGDDFHFTSFLHQG</sequence>
<feature type="domain" description="RNase H type-1" evidence="1">
    <location>
        <begin position="274"/>
        <end position="314"/>
    </location>
</feature>
<dbReference type="Proteomes" id="UP000596660">
    <property type="component" value="Unplaced"/>
</dbReference>
<dbReference type="InterPro" id="IPR002156">
    <property type="entry name" value="RNaseH_domain"/>
</dbReference>
<reference evidence="2" key="1">
    <citation type="journal article" date="2017" name="Nature">
        <title>The genome of Chenopodium quinoa.</title>
        <authorList>
            <person name="Jarvis D.E."/>
            <person name="Ho Y.S."/>
            <person name="Lightfoot D.J."/>
            <person name="Schmoeckel S.M."/>
            <person name="Li B."/>
            <person name="Borm T.J.A."/>
            <person name="Ohyanagi H."/>
            <person name="Mineta K."/>
            <person name="Michell C.T."/>
            <person name="Saber N."/>
            <person name="Kharbatia N.M."/>
            <person name="Rupper R.R."/>
            <person name="Sharp A.R."/>
            <person name="Dally N."/>
            <person name="Boughton B.A."/>
            <person name="Woo Y.H."/>
            <person name="Gao G."/>
            <person name="Schijlen E.G.W.M."/>
            <person name="Guo X."/>
            <person name="Momin A.A."/>
            <person name="Negrao S."/>
            <person name="Al-Babili S."/>
            <person name="Gehring C."/>
            <person name="Roessner U."/>
            <person name="Jung C."/>
            <person name="Murphy K."/>
            <person name="Arold S.T."/>
            <person name="Gojobori T."/>
            <person name="van der Linden C.G."/>
            <person name="van Loo E.N."/>
            <person name="Jellen E.N."/>
            <person name="Maughan P.J."/>
            <person name="Tester M."/>
        </authorList>
    </citation>
    <scope>NUCLEOTIDE SEQUENCE [LARGE SCALE GENOMIC DNA]</scope>
    <source>
        <strain evidence="2">cv. PI 614886</strain>
    </source>
</reference>
<proteinExistence type="predicted"/>